<comment type="caution">
    <text evidence="1">The sequence shown here is derived from an EMBL/GenBank/DDBJ whole genome shotgun (WGS) entry which is preliminary data.</text>
</comment>
<evidence type="ECO:0000313" key="2">
    <source>
        <dbReference type="Proteomes" id="UP001597051"/>
    </source>
</evidence>
<evidence type="ECO:0000313" key="1">
    <source>
        <dbReference type="EMBL" id="MFD0983437.1"/>
    </source>
</evidence>
<name>A0ABW3IZ51_9FLAO</name>
<sequence>MATKIVLNKKNANDDFGILSIQSFNNGKKIKKSLGIRVSIDDFKYHFNSDFNSSNR</sequence>
<protein>
    <submittedName>
        <fullName evidence="1">Uncharacterized protein</fullName>
    </submittedName>
</protein>
<proteinExistence type="predicted"/>
<dbReference type="EMBL" id="JBHTIZ010000007">
    <property type="protein sequence ID" value="MFD0983437.1"/>
    <property type="molecule type" value="Genomic_DNA"/>
</dbReference>
<organism evidence="1 2">
    <name type="scientific">Flavobacterium myungsuense</name>
    <dbReference type="NCBI Taxonomy" id="651823"/>
    <lineage>
        <taxon>Bacteria</taxon>
        <taxon>Pseudomonadati</taxon>
        <taxon>Bacteroidota</taxon>
        <taxon>Flavobacteriia</taxon>
        <taxon>Flavobacteriales</taxon>
        <taxon>Flavobacteriaceae</taxon>
        <taxon>Flavobacterium</taxon>
    </lineage>
</organism>
<gene>
    <name evidence="1" type="ORF">ACFQ0S_03000</name>
</gene>
<dbReference type="RefSeq" id="WP_379753722.1">
    <property type="nucleotide sequence ID" value="NZ_JBHSYB010000008.1"/>
</dbReference>
<accession>A0ABW3IZ51</accession>
<reference evidence="2" key="1">
    <citation type="journal article" date="2019" name="Int. J. Syst. Evol. Microbiol.">
        <title>The Global Catalogue of Microorganisms (GCM) 10K type strain sequencing project: providing services to taxonomists for standard genome sequencing and annotation.</title>
        <authorList>
            <consortium name="The Broad Institute Genomics Platform"/>
            <consortium name="The Broad Institute Genome Sequencing Center for Infectious Disease"/>
            <person name="Wu L."/>
            <person name="Ma J."/>
        </authorList>
    </citation>
    <scope>NUCLEOTIDE SEQUENCE [LARGE SCALE GENOMIC DNA]</scope>
    <source>
        <strain evidence="2">CECT 7649</strain>
    </source>
</reference>
<dbReference type="Proteomes" id="UP001597051">
    <property type="component" value="Unassembled WGS sequence"/>
</dbReference>
<keyword evidence="2" id="KW-1185">Reference proteome</keyword>